<dbReference type="EC" id="3.6.1.7" evidence="8"/>
<dbReference type="InterPro" id="IPR017945">
    <property type="entry name" value="DHBP_synth_RibB-like_a/b_dom"/>
</dbReference>
<dbReference type="PANTHER" id="PTHR42959:SF1">
    <property type="entry name" value="CARBAMOYLTRANSFERASE HYPF"/>
    <property type="match status" value="1"/>
</dbReference>
<dbReference type="PANTHER" id="PTHR42959">
    <property type="entry name" value="CARBAMOYLTRANSFERASE"/>
    <property type="match status" value="1"/>
</dbReference>
<dbReference type="PROSITE" id="PS51163">
    <property type="entry name" value="YRDC"/>
    <property type="match status" value="1"/>
</dbReference>
<dbReference type="InterPro" id="IPR051060">
    <property type="entry name" value="Carbamoyltrans_HypF-like"/>
</dbReference>
<dbReference type="NCBIfam" id="TIGR00143">
    <property type="entry name" value="hypF"/>
    <property type="match status" value="1"/>
</dbReference>
<sequence>MRGNRGEPGPERMSGPAEHRRHVAVHVTGIVQGVGMRPFVYREARAHHIAGWVLNAPDGVHIDAVGSAPDIEAFLEGLRGHAPAAARIDAVSVRDMECPDEPEPGDPRFAILASDADGARTTLVSPDIATCDDCLRELFDPADRRYHYPFINCTNCGPRFTIIRSLPYDRAATSMDAFPMCPECATEYADPADRRFHAQPDACFACGPHITWREHGRSAAGAPARGTTREESDAIIERCAELLKNGGIVAIKGLGGFHLACSAEDDDAVRELRRRKRRSGKPFAIMVRTVRDAQSLCSVDAQERELLAGSIRPIVLLARAGREGGIDLAYDVARDLPEIGVMLPYTPLQHLIMAACARRGIRALVMTSGNISGEPIETDDDDAWRRLGPIADALLGNDRAILSRYDDSVVRCAGGLVLPVRRARGYAPRPLPLPRIEAGAAAPDLLACGSEQKATLALVRNDQDGSAACFLSQHIGDIERGSTFEAWRDALERLESLFGVDPAALACDAHPSYLSSQWARRHARAHDIPLVEVQHHHAHIASVIAESAARGIHDADEPVVGIAFDGTGAGDDGTVWGGEILVADLRGFTRAAHLRPWRLPGGVASIRDARRCAFSLLARDGLLGHAGADPLIEMLSEQERSVTATMVERGINSPFTSSMGRLLDACAAILGICGRATYEGEPAIELEAAATRALERDGSAMPSSAIHGLPYAIHRTTERSRDVQARPREAGEARAPRSECDDPLVLDMEPTVLGLLDGIAAGIDPDDLALALHEAVAQAAADAARLVSLRTGIRTVALSGGVFMNRLLLTRIPALLESAGMRVLIPTTVPVNDGCIAYGQAAVARAHLARR</sequence>
<dbReference type="Proteomes" id="UP000746751">
    <property type="component" value="Unassembled WGS sequence"/>
</dbReference>
<dbReference type="Pfam" id="PF07503">
    <property type="entry name" value="zf-HYPF"/>
    <property type="match status" value="2"/>
</dbReference>
<dbReference type="PIRSF" id="PIRSF006256">
    <property type="entry name" value="CMPcnvr_hdrg_mat"/>
    <property type="match status" value="1"/>
</dbReference>
<dbReference type="EMBL" id="DYVF01000024">
    <property type="protein sequence ID" value="HJG30394.1"/>
    <property type="molecule type" value="Genomic_DNA"/>
</dbReference>
<dbReference type="GO" id="GO:0016743">
    <property type="term" value="F:carboxyl- or carbamoyltransferase activity"/>
    <property type="evidence" value="ECO:0007669"/>
    <property type="project" value="InterPro"/>
</dbReference>
<dbReference type="Pfam" id="PF22521">
    <property type="entry name" value="HypF_C_2"/>
    <property type="match status" value="1"/>
</dbReference>
<accession>A0A921IPL4</accession>
<dbReference type="SUPFAM" id="SSF55821">
    <property type="entry name" value="YrdC/RibB"/>
    <property type="match status" value="1"/>
</dbReference>
<evidence type="ECO:0000256" key="4">
    <source>
        <dbReference type="ARBA" id="ARBA00022723"/>
    </source>
</evidence>
<organism evidence="12 13">
    <name type="scientific">Collinsella ihumii</name>
    <dbReference type="NCBI Taxonomy" id="1720204"/>
    <lineage>
        <taxon>Bacteria</taxon>
        <taxon>Bacillati</taxon>
        <taxon>Actinomycetota</taxon>
        <taxon>Coriobacteriia</taxon>
        <taxon>Coriobacteriales</taxon>
        <taxon>Coriobacteriaceae</taxon>
        <taxon>Collinsella</taxon>
    </lineage>
</organism>
<dbReference type="Gene3D" id="3.30.420.40">
    <property type="match status" value="1"/>
</dbReference>
<dbReference type="InterPro" id="IPR001792">
    <property type="entry name" value="Acylphosphatase-like_dom"/>
</dbReference>
<dbReference type="InterPro" id="IPR017968">
    <property type="entry name" value="Acylphosphatase_CS"/>
</dbReference>
<feature type="region of interest" description="Disordered" evidence="9">
    <location>
        <begin position="717"/>
        <end position="740"/>
    </location>
</feature>
<comment type="catalytic activity">
    <reaction evidence="8">
        <text>an acyl phosphate + H2O = a carboxylate + phosphate + H(+)</text>
        <dbReference type="Rhea" id="RHEA:14965"/>
        <dbReference type="ChEBI" id="CHEBI:15377"/>
        <dbReference type="ChEBI" id="CHEBI:15378"/>
        <dbReference type="ChEBI" id="CHEBI:29067"/>
        <dbReference type="ChEBI" id="CHEBI:43474"/>
        <dbReference type="ChEBI" id="CHEBI:59918"/>
        <dbReference type="EC" id="3.6.1.7"/>
    </reaction>
</comment>
<dbReference type="GO" id="GO:0003998">
    <property type="term" value="F:acylphosphatase activity"/>
    <property type="evidence" value="ECO:0007669"/>
    <property type="project" value="UniProtKB-EC"/>
</dbReference>
<dbReference type="PROSITE" id="PS51160">
    <property type="entry name" value="ACYLPHOSPHATASE_3"/>
    <property type="match status" value="1"/>
</dbReference>
<dbReference type="InterPro" id="IPR041440">
    <property type="entry name" value="HypF_C"/>
</dbReference>
<evidence type="ECO:0000256" key="7">
    <source>
        <dbReference type="ARBA" id="ARBA00048220"/>
    </source>
</evidence>
<feature type="active site" evidence="8">
    <location>
        <position position="55"/>
    </location>
</feature>
<evidence type="ECO:0000313" key="12">
    <source>
        <dbReference type="EMBL" id="HJG30394.1"/>
    </source>
</evidence>
<evidence type="ECO:0000259" key="10">
    <source>
        <dbReference type="PROSITE" id="PS51160"/>
    </source>
</evidence>
<dbReference type="Gene3D" id="3.30.420.360">
    <property type="match status" value="1"/>
</dbReference>
<dbReference type="PROSITE" id="PS00150">
    <property type="entry name" value="ACYLPHOSPHATASE_1"/>
    <property type="match status" value="1"/>
</dbReference>
<protein>
    <recommendedName>
        <fullName evidence="8">acylphosphatase</fullName>
        <ecNumber evidence="8">3.6.1.7</ecNumber>
    </recommendedName>
</protein>
<feature type="domain" description="Acylphosphatase-like" evidence="10">
    <location>
        <begin position="22"/>
        <end position="113"/>
    </location>
</feature>
<evidence type="ECO:0000313" key="13">
    <source>
        <dbReference type="Proteomes" id="UP000746751"/>
    </source>
</evidence>
<dbReference type="InterPro" id="IPR006070">
    <property type="entry name" value="Sua5-like_dom"/>
</dbReference>
<dbReference type="GO" id="GO:0003725">
    <property type="term" value="F:double-stranded RNA binding"/>
    <property type="evidence" value="ECO:0007669"/>
    <property type="project" value="InterPro"/>
</dbReference>
<keyword evidence="4" id="KW-0479">Metal-binding</keyword>
<feature type="active site" evidence="8">
    <location>
        <position position="37"/>
    </location>
</feature>
<reference evidence="12" key="2">
    <citation type="submission" date="2021-09" db="EMBL/GenBank/DDBJ databases">
        <authorList>
            <person name="Gilroy R."/>
        </authorList>
    </citation>
    <scope>NUCLEOTIDE SEQUENCE</scope>
    <source>
        <strain evidence="12">ChiGjej2B2-7701</strain>
    </source>
</reference>
<dbReference type="InterPro" id="IPR011125">
    <property type="entry name" value="Znf_HypF"/>
</dbReference>
<dbReference type="InterPro" id="IPR036046">
    <property type="entry name" value="Acylphosphatase-like_dom_sf"/>
</dbReference>
<comment type="catalytic activity">
    <reaction evidence="7">
        <text>C-terminal L-cysteinyl-[HypE protein] + carbamoyl phosphate + ATP + H2O = C-terminal S-carboxamide-L-cysteinyl-[HypE protein] + AMP + phosphate + diphosphate + H(+)</text>
        <dbReference type="Rhea" id="RHEA:55636"/>
        <dbReference type="Rhea" id="RHEA-COMP:14247"/>
        <dbReference type="Rhea" id="RHEA-COMP:14392"/>
        <dbReference type="ChEBI" id="CHEBI:15377"/>
        <dbReference type="ChEBI" id="CHEBI:15378"/>
        <dbReference type="ChEBI" id="CHEBI:30616"/>
        <dbReference type="ChEBI" id="CHEBI:33019"/>
        <dbReference type="ChEBI" id="CHEBI:43474"/>
        <dbReference type="ChEBI" id="CHEBI:58228"/>
        <dbReference type="ChEBI" id="CHEBI:76913"/>
        <dbReference type="ChEBI" id="CHEBI:139126"/>
        <dbReference type="ChEBI" id="CHEBI:456215"/>
    </reaction>
</comment>
<comment type="pathway">
    <text evidence="1">Protein modification; [NiFe] hydrogenase maturation.</text>
</comment>
<keyword evidence="6" id="KW-0862">Zinc</keyword>
<evidence type="ECO:0000256" key="5">
    <source>
        <dbReference type="ARBA" id="ARBA00022771"/>
    </source>
</evidence>
<dbReference type="Pfam" id="PF00708">
    <property type="entry name" value="Acylphosphatase"/>
    <property type="match status" value="1"/>
</dbReference>
<comment type="caution">
    <text evidence="12">The sequence shown here is derived from an EMBL/GenBank/DDBJ whole genome shotgun (WGS) entry which is preliminary data.</text>
</comment>
<evidence type="ECO:0000259" key="11">
    <source>
        <dbReference type="PROSITE" id="PS51163"/>
    </source>
</evidence>
<keyword evidence="3 12" id="KW-0436">Ligase</keyword>
<dbReference type="GO" id="GO:0051604">
    <property type="term" value="P:protein maturation"/>
    <property type="evidence" value="ECO:0007669"/>
    <property type="project" value="TreeGrafter"/>
</dbReference>
<evidence type="ECO:0000256" key="2">
    <source>
        <dbReference type="ARBA" id="ARBA00008097"/>
    </source>
</evidence>
<dbReference type="AlphaFoldDB" id="A0A921IPL4"/>
<keyword evidence="8" id="KW-0378">Hydrolase</keyword>
<feature type="compositionally biased region" description="Basic and acidic residues" evidence="9">
    <location>
        <begin position="1"/>
        <end position="10"/>
    </location>
</feature>
<keyword evidence="5" id="KW-0863">Zinc-finger</keyword>
<feature type="domain" description="YrdC-like" evidence="11">
    <location>
        <begin position="233"/>
        <end position="425"/>
    </location>
</feature>
<feature type="region of interest" description="Disordered" evidence="9">
    <location>
        <begin position="1"/>
        <end position="21"/>
    </location>
</feature>
<comment type="similarity">
    <text evidence="2">Belongs to the carbamoyltransferase HypF family.</text>
</comment>
<dbReference type="Gene3D" id="3.30.110.120">
    <property type="match status" value="1"/>
</dbReference>
<dbReference type="GO" id="GO:0016874">
    <property type="term" value="F:ligase activity"/>
    <property type="evidence" value="ECO:0007669"/>
    <property type="project" value="UniProtKB-KW"/>
</dbReference>
<reference evidence="12" key="1">
    <citation type="journal article" date="2021" name="PeerJ">
        <title>Extensive microbial diversity within the chicken gut microbiome revealed by metagenomics and culture.</title>
        <authorList>
            <person name="Gilroy R."/>
            <person name="Ravi A."/>
            <person name="Getino M."/>
            <person name="Pursley I."/>
            <person name="Horton D.L."/>
            <person name="Alikhan N.F."/>
            <person name="Baker D."/>
            <person name="Gharbi K."/>
            <person name="Hall N."/>
            <person name="Watson M."/>
            <person name="Adriaenssens E.M."/>
            <person name="Foster-Nyarko E."/>
            <person name="Jarju S."/>
            <person name="Secka A."/>
            <person name="Antonio M."/>
            <person name="Oren A."/>
            <person name="Chaudhuri R.R."/>
            <person name="La Ragione R."/>
            <person name="Hildebrand F."/>
            <person name="Pallen M.J."/>
        </authorList>
    </citation>
    <scope>NUCLEOTIDE SEQUENCE</scope>
    <source>
        <strain evidence="12">ChiGjej2B2-7701</strain>
    </source>
</reference>
<name>A0A921IPL4_9ACTN</name>
<gene>
    <name evidence="12" type="primary">hypF</name>
    <name evidence="12" type="ORF">K8U80_03240</name>
</gene>
<evidence type="ECO:0000256" key="3">
    <source>
        <dbReference type="ARBA" id="ARBA00022598"/>
    </source>
</evidence>
<dbReference type="Gene3D" id="3.90.870.50">
    <property type="match status" value="1"/>
</dbReference>
<dbReference type="InterPro" id="IPR004421">
    <property type="entry name" value="Carbamoyltransferase_HypF"/>
</dbReference>
<dbReference type="InterPro" id="IPR055128">
    <property type="entry name" value="HypF_C_2"/>
</dbReference>
<evidence type="ECO:0000256" key="9">
    <source>
        <dbReference type="SAM" id="MobiDB-lite"/>
    </source>
</evidence>
<dbReference type="SUPFAM" id="SSF53067">
    <property type="entry name" value="Actin-like ATPase domain"/>
    <property type="match status" value="1"/>
</dbReference>
<dbReference type="Pfam" id="PF01300">
    <property type="entry name" value="Sua5_yciO_yrdC"/>
    <property type="match status" value="1"/>
</dbReference>
<evidence type="ECO:0000256" key="1">
    <source>
        <dbReference type="ARBA" id="ARBA00004711"/>
    </source>
</evidence>
<proteinExistence type="inferred from homology"/>
<dbReference type="InterPro" id="IPR043129">
    <property type="entry name" value="ATPase_NBD"/>
</dbReference>
<dbReference type="Pfam" id="PF17788">
    <property type="entry name" value="HypF_C"/>
    <property type="match status" value="1"/>
</dbReference>
<dbReference type="GO" id="GO:0008270">
    <property type="term" value="F:zinc ion binding"/>
    <property type="evidence" value="ECO:0007669"/>
    <property type="project" value="UniProtKB-KW"/>
</dbReference>
<dbReference type="SUPFAM" id="SSF54975">
    <property type="entry name" value="Acylphosphatase/BLUF domain-like"/>
    <property type="match status" value="1"/>
</dbReference>
<evidence type="ECO:0000256" key="8">
    <source>
        <dbReference type="PROSITE-ProRule" id="PRU00520"/>
    </source>
</evidence>
<evidence type="ECO:0000256" key="6">
    <source>
        <dbReference type="ARBA" id="ARBA00022833"/>
    </source>
</evidence>